<dbReference type="FunFam" id="1.10.340.70:FF:000001">
    <property type="entry name" value="Retrovirus-related Pol polyprotein from transposon gypsy-like Protein"/>
    <property type="match status" value="1"/>
</dbReference>
<dbReference type="Pfam" id="PF00078">
    <property type="entry name" value="RVT_1"/>
    <property type="match status" value="1"/>
</dbReference>
<dbReference type="PANTHER" id="PTHR37984">
    <property type="entry name" value="PROTEIN CBG26694"/>
    <property type="match status" value="1"/>
</dbReference>
<dbReference type="OrthoDB" id="441971at2759"/>
<evidence type="ECO:0000256" key="8">
    <source>
        <dbReference type="SAM" id="MobiDB-lite"/>
    </source>
</evidence>
<dbReference type="CDD" id="cd09274">
    <property type="entry name" value="RNase_HI_RT_Ty3"/>
    <property type="match status" value="1"/>
</dbReference>
<keyword evidence="4" id="KW-0540">Nuclease</keyword>
<evidence type="ECO:0000256" key="2">
    <source>
        <dbReference type="ARBA" id="ARBA00022679"/>
    </source>
</evidence>
<evidence type="ECO:0000313" key="12">
    <source>
        <dbReference type="EMBL" id="CAF1548074.1"/>
    </source>
</evidence>
<evidence type="ECO:0000256" key="3">
    <source>
        <dbReference type="ARBA" id="ARBA00022695"/>
    </source>
</evidence>
<dbReference type="InterPro" id="IPR001584">
    <property type="entry name" value="Integrase_cat-core"/>
</dbReference>
<evidence type="ECO:0000256" key="1">
    <source>
        <dbReference type="ARBA" id="ARBA00012493"/>
    </source>
</evidence>
<dbReference type="PROSITE" id="PS50878">
    <property type="entry name" value="RT_POL"/>
    <property type="match status" value="1"/>
</dbReference>
<dbReference type="InterPro" id="IPR012337">
    <property type="entry name" value="RNaseH-like_sf"/>
</dbReference>
<dbReference type="Gene3D" id="3.30.70.270">
    <property type="match status" value="2"/>
</dbReference>
<dbReference type="SUPFAM" id="SSF56672">
    <property type="entry name" value="DNA/RNA polymerases"/>
    <property type="match status" value="1"/>
</dbReference>
<dbReference type="CDD" id="cd01647">
    <property type="entry name" value="RT_LTR"/>
    <property type="match status" value="1"/>
</dbReference>
<evidence type="ECO:0000256" key="4">
    <source>
        <dbReference type="ARBA" id="ARBA00022722"/>
    </source>
</evidence>
<dbReference type="Pfam" id="PF00665">
    <property type="entry name" value="rve"/>
    <property type="match status" value="1"/>
</dbReference>
<dbReference type="EMBL" id="CAJNOR010005147">
    <property type="protein sequence ID" value="CAF1548074.1"/>
    <property type="molecule type" value="Genomic_DNA"/>
</dbReference>
<dbReference type="Pfam" id="PF17917">
    <property type="entry name" value="RT_RNaseH"/>
    <property type="match status" value="1"/>
</dbReference>
<evidence type="ECO:0000256" key="7">
    <source>
        <dbReference type="ARBA" id="ARBA00022918"/>
    </source>
</evidence>
<dbReference type="FunFam" id="3.30.70.270:FF:000020">
    <property type="entry name" value="Transposon Tf2-6 polyprotein-like Protein"/>
    <property type="match status" value="1"/>
</dbReference>
<keyword evidence="7" id="KW-0695">RNA-directed DNA polymerase</keyword>
<dbReference type="Proteomes" id="UP000663828">
    <property type="component" value="Unassembled WGS sequence"/>
</dbReference>
<dbReference type="GO" id="GO:0003964">
    <property type="term" value="F:RNA-directed DNA polymerase activity"/>
    <property type="evidence" value="ECO:0007669"/>
    <property type="project" value="UniProtKB-KW"/>
</dbReference>
<keyword evidence="13" id="KW-1185">Reference proteome</keyword>
<gene>
    <name evidence="11" type="ORF">EDS130_LOCUS42796</name>
    <name evidence="12" type="ORF">XAT740_LOCUS42673</name>
</gene>
<feature type="region of interest" description="Disordered" evidence="8">
    <location>
        <begin position="916"/>
        <end position="953"/>
    </location>
</feature>
<dbReference type="GO" id="GO:0003676">
    <property type="term" value="F:nucleic acid binding"/>
    <property type="evidence" value="ECO:0007669"/>
    <property type="project" value="InterPro"/>
</dbReference>
<evidence type="ECO:0000259" key="10">
    <source>
        <dbReference type="PROSITE" id="PS50994"/>
    </source>
</evidence>
<dbReference type="Gene3D" id="3.10.10.10">
    <property type="entry name" value="HIV Type 1 Reverse Transcriptase, subunit A, domain 1"/>
    <property type="match status" value="1"/>
</dbReference>
<keyword evidence="6" id="KW-0378">Hydrolase</keyword>
<dbReference type="PANTHER" id="PTHR37984:SF5">
    <property type="entry name" value="PROTEIN NYNRIN-LIKE"/>
    <property type="match status" value="1"/>
</dbReference>
<feature type="domain" description="Integrase catalytic" evidence="10">
    <location>
        <begin position="1089"/>
        <end position="1252"/>
    </location>
</feature>
<dbReference type="InterPro" id="IPR021109">
    <property type="entry name" value="Peptidase_aspartic_dom_sf"/>
</dbReference>
<feature type="domain" description="Reverse transcriptase" evidence="9">
    <location>
        <begin position="486"/>
        <end position="665"/>
    </location>
</feature>
<dbReference type="GO" id="GO:0006508">
    <property type="term" value="P:proteolysis"/>
    <property type="evidence" value="ECO:0007669"/>
    <property type="project" value="InterPro"/>
</dbReference>
<dbReference type="CDD" id="cd00303">
    <property type="entry name" value="retropepsin_like"/>
    <property type="match status" value="1"/>
</dbReference>
<dbReference type="InterPro" id="IPR043502">
    <property type="entry name" value="DNA/RNA_pol_sf"/>
</dbReference>
<evidence type="ECO:0000313" key="11">
    <source>
        <dbReference type="EMBL" id="CAF1503716.1"/>
    </source>
</evidence>
<dbReference type="EC" id="2.7.7.49" evidence="1"/>
<name>A0A815WVG6_ADIRI</name>
<dbReference type="GO" id="GO:0004190">
    <property type="term" value="F:aspartic-type endopeptidase activity"/>
    <property type="evidence" value="ECO:0007669"/>
    <property type="project" value="InterPro"/>
</dbReference>
<dbReference type="PROSITE" id="PS00141">
    <property type="entry name" value="ASP_PROTEASE"/>
    <property type="match status" value="1"/>
</dbReference>
<evidence type="ECO:0000256" key="5">
    <source>
        <dbReference type="ARBA" id="ARBA00022759"/>
    </source>
</evidence>
<dbReference type="AlphaFoldDB" id="A0A815WVG6"/>
<evidence type="ECO:0000256" key="6">
    <source>
        <dbReference type="ARBA" id="ARBA00022801"/>
    </source>
</evidence>
<dbReference type="GO" id="GO:0004519">
    <property type="term" value="F:endonuclease activity"/>
    <property type="evidence" value="ECO:0007669"/>
    <property type="project" value="UniProtKB-KW"/>
</dbReference>
<proteinExistence type="predicted"/>
<reference evidence="12" key="1">
    <citation type="submission" date="2021-02" db="EMBL/GenBank/DDBJ databases">
        <authorList>
            <person name="Nowell W R."/>
        </authorList>
    </citation>
    <scope>NUCLEOTIDE SEQUENCE</scope>
</reference>
<dbReference type="InterPro" id="IPR041588">
    <property type="entry name" value="Integrase_H2C2"/>
</dbReference>
<dbReference type="PROSITE" id="PS50994">
    <property type="entry name" value="INTEGRASE"/>
    <property type="match status" value="1"/>
</dbReference>
<dbReference type="InterPro" id="IPR000477">
    <property type="entry name" value="RT_dom"/>
</dbReference>
<accession>A0A815WVG6</accession>
<protein>
    <recommendedName>
        <fullName evidence="1">RNA-directed DNA polymerase</fullName>
        <ecNumber evidence="1">2.7.7.49</ecNumber>
    </recommendedName>
</protein>
<dbReference type="InterPro" id="IPR050951">
    <property type="entry name" value="Retrovirus_Pol_polyprotein"/>
</dbReference>
<dbReference type="SUPFAM" id="SSF50630">
    <property type="entry name" value="Acid proteases"/>
    <property type="match status" value="1"/>
</dbReference>
<dbReference type="Gene3D" id="2.40.70.10">
    <property type="entry name" value="Acid Proteases"/>
    <property type="match status" value="1"/>
</dbReference>
<dbReference type="Gene3D" id="3.10.20.370">
    <property type="match status" value="1"/>
</dbReference>
<dbReference type="InterPro" id="IPR001969">
    <property type="entry name" value="Aspartic_peptidase_AS"/>
</dbReference>
<dbReference type="InterPro" id="IPR043128">
    <property type="entry name" value="Rev_trsase/Diguanyl_cyclase"/>
</dbReference>
<dbReference type="SUPFAM" id="SSF53098">
    <property type="entry name" value="Ribonuclease H-like"/>
    <property type="match status" value="1"/>
</dbReference>
<feature type="compositionally biased region" description="Low complexity" evidence="8">
    <location>
        <begin position="923"/>
        <end position="938"/>
    </location>
</feature>
<dbReference type="Proteomes" id="UP000663852">
    <property type="component" value="Unassembled WGS sequence"/>
</dbReference>
<keyword evidence="3" id="KW-0548">Nucleotidyltransferase</keyword>
<dbReference type="Gene3D" id="3.30.420.10">
    <property type="entry name" value="Ribonuclease H-like superfamily/Ribonuclease H"/>
    <property type="match status" value="1"/>
</dbReference>
<dbReference type="InterPro" id="IPR036397">
    <property type="entry name" value="RNaseH_sf"/>
</dbReference>
<evidence type="ECO:0000259" key="9">
    <source>
        <dbReference type="PROSITE" id="PS50878"/>
    </source>
</evidence>
<sequence length="1252" mass="141058">MRLHYLLKGLRSHLIPHVMRRNPTTPEEFLRFAQDEEKIITTLHGFSLDNSTTSSDYIDSIHNTHPSVGIIRSPVHADQPTNLPSRSSATSPPSFFPSLASMLRLLWLWSYCCSMSFSKKRITRYIDGHISSPLPNPPSSTSSSVRLFVNNVLTDVLIDTGASISLIHVDTLNRLTHTPVRSCPLTNAHTANSGFLSLIGLVQLQVQINHWLTHVDVYVTPDLICPMILGRDWIQTHYATIDFSTNRLSLYQGITTTPLLPTPPEQSCVLSLSTSVVIPPFHQMLLYGYTSIPSLANAIFTPNMALQHSRMLLLPHAVLHIRNHRGVISILNNTRHSKSIPQNTPLGYVSSIGVSLPTHQVSSISVTPSVTSSCDSPFSCSHCSLSFSNEVTLYDHLLICCNKIDCSTYSIIQSLLIHISDGSQRQQIFLMLHQYRSLFDTTSFTGINCSPQHAINTETETPVATHPRRISHTNRIIVQTEVQKLLTTHIIEPSNSPWSSPVVIIKKADGSPRFCVDYRRLNSITIKDIYPLPRIDDIIDRLAGSRLFSKLDLRSGYFQVPLAPKERDKTAFSTPDGHWQFTRLPQGLKNSPAVFQRLMNSTLGMLRWDICLSYLDDIIVYSSSFAQHLMDVRRVCQVLHAGNFTLNASKCSFFQDEVCFLGHKISVDGCCPTPDNTRSILDFPVPRSSKTAHSFLQMVGFYRKFIPQFATISHPLNKFTRKDLPFIWTDVEQHAFDQLKAAMTSPPVLTLPDPSQPYIIRTDASHVGIGAVLLQQQPSDSPRSATLTYKPIAFASRSFQPAEKRYSAIELEALAIWWSVTDKFHVYVDGQHFFLETDHKPLLSLMKKPYNNSRIERWMTTLQQYNMTIRHIPGKDNTTADALSRYPVEQPSPINDPPTALPTPCLNLVTTRSMAKKLHPPDSHVTSTTTHTTQSPPHSLAPANTAAAHSSRSFDIRSTSHATLFDVDLLNLHQNQDPTIRRIKETIPLNSRYVLRNHNILHRVITRHNVPPLHLPYIPASLIPSVLALYHDSSCNGAHFGIQRTFYKLRDRYYWPNMYRDIKRHISSCLQCRQCKPSRRKPDGHLHPIPPPPGVWSRLAMDYVGPVPASSNGNKYFIVLTDLFSKYAVSKAVPDNTVRTAATFLLHDVFFIYGVPIEIITDNDPHFSSSLYAALLQLTHCCHIKTTPYNPQSNGQCERHNATLVPNLVALSNSSRSDWDQKLRAHDQIYCSNQTCHSTSHPRTTTTHQTPF</sequence>
<dbReference type="FunFam" id="3.10.20.370:FF:000001">
    <property type="entry name" value="Retrovirus-related Pol polyprotein from transposon 17.6-like protein"/>
    <property type="match status" value="1"/>
</dbReference>
<keyword evidence="2" id="KW-0808">Transferase</keyword>
<evidence type="ECO:0000313" key="13">
    <source>
        <dbReference type="Proteomes" id="UP000663828"/>
    </source>
</evidence>
<dbReference type="InterPro" id="IPR041373">
    <property type="entry name" value="RT_RNaseH"/>
</dbReference>
<comment type="caution">
    <text evidence="12">The sequence shown here is derived from an EMBL/GenBank/DDBJ whole genome shotgun (WGS) entry which is preliminary data.</text>
</comment>
<feature type="region of interest" description="Disordered" evidence="8">
    <location>
        <begin position="71"/>
        <end position="91"/>
    </location>
</feature>
<dbReference type="Pfam" id="PF17921">
    <property type="entry name" value="Integrase_H2C2"/>
    <property type="match status" value="1"/>
</dbReference>
<dbReference type="Gene3D" id="1.10.340.70">
    <property type="match status" value="1"/>
</dbReference>
<organism evidence="12 13">
    <name type="scientific">Adineta ricciae</name>
    <name type="common">Rotifer</name>
    <dbReference type="NCBI Taxonomy" id="249248"/>
    <lineage>
        <taxon>Eukaryota</taxon>
        <taxon>Metazoa</taxon>
        <taxon>Spiralia</taxon>
        <taxon>Gnathifera</taxon>
        <taxon>Rotifera</taxon>
        <taxon>Eurotatoria</taxon>
        <taxon>Bdelloidea</taxon>
        <taxon>Adinetida</taxon>
        <taxon>Adinetidae</taxon>
        <taxon>Adineta</taxon>
    </lineage>
</organism>
<keyword evidence="5" id="KW-0255">Endonuclease</keyword>
<dbReference type="GO" id="GO:0015074">
    <property type="term" value="P:DNA integration"/>
    <property type="evidence" value="ECO:0007669"/>
    <property type="project" value="InterPro"/>
</dbReference>
<dbReference type="EMBL" id="CAJNOJ010000650">
    <property type="protein sequence ID" value="CAF1503716.1"/>
    <property type="molecule type" value="Genomic_DNA"/>
</dbReference>